<keyword evidence="1" id="KW-0802">TPR repeat</keyword>
<feature type="domain" description="Thioredoxin" evidence="3">
    <location>
        <begin position="832"/>
        <end position="915"/>
    </location>
</feature>
<feature type="compositionally biased region" description="Low complexity" evidence="2">
    <location>
        <begin position="287"/>
        <end position="299"/>
    </location>
</feature>
<dbReference type="GO" id="GO:0006950">
    <property type="term" value="P:response to stress"/>
    <property type="evidence" value="ECO:0007669"/>
    <property type="project" value="UniProtKB-ARBA"/>
</dbReference>
<dbReference type="InterPro" id="IPR019734">
    <property type="entry name" value="TPR_rpt"/>
</dbReference>
<dbReference type="OMA" id="WANIEIS"/>
<evidence type="ECO:0000259" key="3">
    <source>
        <dbReference type="Pfam" id="PF00085"/>
    </source>
</evidence>
<dbReference type="InterPro" id="IPR036249">
    <property type="entry name" value="Thioredoxin-like_sf"/>
</dbReference>
<feature type="compositionally biased region" description="Low complexity" evidence="2">
    <location>
        <begin position="309"/>
        <end position="326"/>
    </location>
</feature>
<dbReference type="OrthoDB" id="2121326at2759"/>
<dbReference type="Pfam" id="PF13431">
    <property type="entry name" value="TPR_17"/>
    <property type="match status" value="1"/>
</dbReference>
<name>A0A8T2VDL6_CERRI</name>
<sequence length="926" mass="100292">MDNCHADGRRKQPSAIDMYVGALNSKLYSPSRELDGSSHNSKYNAPTKCLDRTLNSSSDSFWREPVSQGRSSLFGSFREDSIKSSTLSSVDSVHILKSVRERSASSVSGFGVLAEDRPGSSDKAQENVTCALNTSISYTFSGSQTCSPNAALPGAKTANTDAINNCIGSRKPTGVHERVQDVGRSVKSAELGLNGAICNGVTFEKFGDLSNNKNASSANNLKDKATSGRFDPGDVKLERFGFADALSAIGGSPKACKDGRRWPSFGSQGSTDSIGSSPTAKDGARRSSFSNGGSSDGGSPMAKDMWKRSSAGGYSSADSSGSSLGSPTAKDSNSRRLSSNSILNDKDLTAGFNLRGMGNIFSNGNPKNSTTKATVNCAPKSGDALAQKLDSVQVSKTDPTATKVCAGKFFNSSLGNICPNVSAGDVLGANLPKKGSKPALKAEQKPFNECNECVHESNDPESIKKAGNEQYKMGNFMEAISLYDKCIGLRPDHAPYRSNKAAALTGLGMLAEAVQECEEAIRLDPKYFRAQHRIAQLYLRLGLLESARRHFQSAGLQDDARDVQSLRAVERHISRCIEARKIGDWKSVLGESIAASTAGADSAPQVLGYKAEALLKLHRTDEAETVCTEAERLEKSISKQGIAPADAFLSILRARIEMYLGRFDIAIGAAQAATKIDPRNVDAAALLKKTRAVCRSRTLGNELFNAGKFFEACAAYGEGLESDPTNSVLLCNRAACRSKLGQWEKALEDCNAALNSQPHYIKALMRRANCSLKLERWEDALRDYEVLRLKVPDDVEVSRGLFEAQVAIKKARGEDTHRMRFGGKIEEVFDTDHLRDLVKCAGTTVVQFCSKQMDHYHQICSFVDQLCKRYPCVRFLKVDIDENSSVAKTESIISIPTFRIFENGCKVKELLNPSQQDLEFAVRQYN</sequence>
<feature type="region of interest" description="Disordered" evidence="2">
    <location>
        <begin position="253"/>
        <end position="340"/>
    </location>
</feature>
<dbReference type="SUPFAM" id="SSF52833">
    <property type="entry name" value="Thioredoxin-like"/>
    <property type="match status" value="1"/>
</dbReference>
<dbReference type="PROSITE" id="PS50005">
    <property type="entry name" value="TPR"/>
    <property type="match status" value="1"/>
</dbReference>
<organism evidence="4 5">
    <name type="scientific">Ceratopteris richardii</name>
    <name type="common">Triangle waterfern</name>
    <dbReference type="NCBI Taxonomy" id="49495"/>
    <lineage>
        <taxon>Eukaryota</taxon>
        <taxon>Viridiplantae</taxon>
        <taxon>Streptophyta</taxon>
        <taxon>Embryophyta</taxon>
        <taxon>Tracheophyta</taxon>
        <taxon>Polypodiopsida</taxon>
        <taxon>Polypodiidae</taxon>
        <taxon>Polypodiales</taxon>
        <taxon>Pteridineae</taxon>
        <taxon>Pteridaceae</taxon>
        <taxon>Parkerioideae</taxon>
        <taxon>Ceratopteris</taxon>
    </lineage>
</organism>
<gene>
    <name evidence="4" type="ORF">KP509_02G063800</name>
</gene>
<reference evidence="4" key="1">
    <citation type="submission" date="2021-08" db="EMBL/GenBank/DDBJ databases">
        <title>WGS assembly of Ceratopteris richardii.</title>
        <authorList>
            <person name="Marchant D.B."/>
            <person name="Chen G."/>
            <person name="Jenkins J."/>
            <person name="Shu S."/>
            <person name="Leebens-Mack J."/>
            <person name="Grimwood J."/>
            <person name="Schmutz J."/>
            <person name="Soltis P."/>
            <person name="Soltis D."/>
            <person name="Chen Z.-H."/>
        </authorList>
    </citation>
    <scope>NUCLEOTIDE SEQUENCE</scope>
    <source>
        <strain evidence="4">Whitten #5841</strain>
        <tissue evidence="4">Leaf</tissue>
    </source>
</reference>
<protein>
    <recommendedName>
        <fullName evidence="3">Thioredoxin domain-containing protein</fullName>
    </recommendedName>
</protein>
<dbReference type="Proteomes" id="UP000825935">
    <property type="component" value="Chromosome 2"/>
</dbReference>
<dbReference type="EMBL" id="CM035407">
    <property type="protein sequence ID" value="KAH7444084.1"/>
    <property type="molecule type" value="Genomic_DNA"/>
</dbReference>
<accession>A0A8T2VDL6</accession>
<proteinExistence type="predicted"/>
<evidence type="ECO:0000313" key="5">
    <source>
        <dbReference type="Proteomes" id="UP000825935"/>
    </source>
</evidence>
<dbReference type="Gene3D" id="1.25.40.10">
    <property type="entry name" value="Tetratricopeptide repeat domain"/>
    <property type="match status" value="1"/>
</dbReference>
<dbReference type="PANTHER" id="PTHR46050">
    <property type="entry name" value="TPR REPEAT-CONTAINING THIOREDOXIN"/>
    <property type="match status" value="1"/>
</dbReference>
<dbReference type="CDD" id="cd02947">
    <property type="entry name" value="TRX_family"/>
    <property type="match status" value="1"/>
</dbReference>
<dbReference type="PANTHER" id="PTHR46050:SF29">
    <property type="entry name" value="TPR REPEAT-CONTAINING THIOREDOXIN TTL4"/>
    <property type="match status" value="1"/>
</dbReference>
<evidence type="ECO:0000256" key="2">
    <source>
        <dbReference type="SAM" id="MobiDB-lite"/>
    </source>
</evidence>
<evidence type="ECO:0000313" key="4">
    <source>
        <dbReference type="EMBL" id="KAH7444084.1"/>
    </source>
</evidence>
<dbReference type="Pfam" id="PF14559">
    <property type="entry name" value="TPR_19"/>
    <property type="match status" value="1"/>
</dbReference>
<evidence type="ECO:0000256" key="1">
    <source>
        <dbReference type="PROSITE-ProRule" id="PRU00339"/>
    </source>
</evidence>
<dbReference type="InterPro" id="IPR011990">
    <property type="entry name" value="TPR-like_helical_dom_sf"/>
</dbReference>
<feature type="compositionally biased region" description="Polar residues" evidence="2">
    <location>
        <begin position="265"/>
        <end position="279"/>
    </location>
</feature>
<dbReference type="SUPFAM" id="SSF48452">
    <property type="entry name" value="TPR-like"/>
    <property type="match status" value="1"/>
</dbReference>
<dbReference type="InterPro" id="IPR013766">
    <property type="entry name" value="Thioredoxin_domain"/>
</dbReference>
<dbReference type="Pfam" id="PF00085">
    <property type="entry name" value="Thioredoxin"/>
    <property type="match status" value="1"/>
</dbReference>
<dbReference type="InterPro" id="IPR044534">
    <property type="entry name" value="TTL1-4"/>
</dbReference>
<keyword evidence="5" id="KW-1185">Reference proteome</keyword>
<feature type="repeat" description="TPR" evidence="1">
    <location>
        <begin position="460"/>
        <end position="493"/>
    </location>
</feature>
<dbReference type="EMBL" id="CM035407">
    <property type="protein sequence ID" value="KAH7444083.1"/>
    <property type="molecule type" value="Genomic_DNA"/>
</dbReference>
<dbReference type="Gene3D" id="3.40.30.10">
    <property type="entry name" value="Glutaredoxin"/>
    <property type="match status" value="1"/>
</dbReference>
<dbReference type="AlphaFoldDB" id="A0A8T2VDL6"/>
<dbReference type="SMART" id="SM00028">
    <property type="entry name" value="TPR"/>
    <property type="match status" value="8"/>
</dbReference>
<comment type="caution">
    <text evidence="4">The sequence shown here is derived from an EMBL/GenBank/DDBJ whole genome shotgun (WGS) entry which is preliminary data.</text>
</comment>